<evidence type="ECO:0000313" key="2">
    <source>
        <dbReference type="Proteomes" id="UP001218218"/>
    </source>
</evidence>
<dbReference type="EMBL" id="JARIHO010000106">
    <property type="protein sequence ID" value="KAJ7303424.1"/>
    <property type="molecule type" value="Genomic_DNA"/>
</dbReference>
<name>A0AAD6Z255_9AGAR</name>
<comment type="caution">
    <text evidence="1">The sequence shown here is derived from an EMBL/GenBank/DDBJ whole genome shotgun (WGS) entry which is preliminary data.</text>
</comment>
<keyword evidence="2" id="KW-1185">Reference proteome</keyword>
<accession>A0AAD6Z255</accession>
<reference evidence="1" key="1">
    <citation type="submission" date="2023-03" db="EMBL/GenBank/DDBJ databases">
        <title>Massive genome expansion in bonnet fungi (Mycena s.s.) driven by repeated elements and novel gene families across ecological guilds.</title>
        <authorList>
            <consortium name="Lawrence Berkeley National Laboratory"/>
            <person name="Harder C.B."/>
            <person name="Miyauchi S."/>
            <person name="Viragh M."/>
            <person name="Kuo A."/>
            <person name="Thoen E."/>
            <person name="Andreopoulos B."/>
            <person name="Lu D."/>
            <person name="Skrede I."/>
            <person name="Drula E."/>
            <person name="Henrissat B."/>
            <person name="Morin E."/>
            <person name="Kohler A."/>
            <person name="Barry K."/>
            <person name="LaButti K."/>
            <person name="Morin E."/>
            <person name="Salamov A."/>
            <person name="Lipzen A."/>
            <person name="Mereny Z."/>
            <person name="Hegedus B."/>
            <person name="Baldrian P."/>
            <person name="Stursova M."/>
            <person name="Weitz H."/>
            <person name="Taylor A."/>
            <person name="Grigoriev I.V."/>
            <person name="Nagy L.G."/>
            <person name="Martin F."/>
            <person name="Kauserud H."/>
        </authorList>
    </citation>
    <scope>NUCLEOTIDE SEQUENCE</scope>
    <source>
        <strain evidence="1">CBHHK002</strain>
    </source>
</reference>
<gene>
    <name evidence="1" type="ORF">DFH08DRAFT_825882</name>
</gene>
<organism evidence="1 2">
    <name type="scientific">Mycena albidolilacea</name>
    <dbReference type="NCBI Taxonomy" id="1033008"/>
    <lineage>
        <taxon>Eukaryota</taxon>
        <taxon>Fungi</taxon>
        <taxon>Dikarya</taxon>
        <taxon>Basidiomycota</taxon>
        <taxon>Agaricomycotina</taxon>
        <taxon>Agaricomycetes</taxon>
        <taxon>Agaricomycetidae</taxon>
        <taxon>Agaricales</taxon>
        <taxon>Marasmiineae</taxon>
        <taxon>Mycenaceae</taxon>
        <taxon>Mycena</taxon>
    </lineage>
</organism>
<dbReference type="AlphaFoldDB" id="A0AAD6Z255"/>
<proteinExistence type="predicted"/>
<evidence type="ECO:0000313" key="1">
    <source>
        <dbReference type="EMBL" id="KAJ7303424.1"/>
    </source>
</evidence>
<protein>
    <submittedName>
        <fullName evidence="1">Uncharacterized protein</fullName>
    </submittedName>
</protein>
<dbReference type="Proteomes" id="UP001218218">
    <property type="component" value="Unassembled WGS sequence"/>
</dbReference>
<sequence length="190" mass="20178">MLTPNHNETAAETQCEDPGEGVTLQRVRPSQLDPDSQVNRSLAAAAGHRWLLAAAAGRCLAASITEARQWPPVTGGPSYRPLAGFHWFLPEGAGCQQGCLLLAVYQEKIHKNGLCIQFTSNQNPMVSSGISATGFGGVQRPPVDSTGTPVPSNGCRHQPMPTTADQPVAISAHITAFLFVIADDLDPRLD</sequence>